<evidence type="ECO:0000313" key="13">
    <source>
        <dbReference type="Proteomes" id="UP000183071"/>
    </source>
</evidence>
<dbReference type="Proteomes" id="UP000037716">
    <property type="component" value="Unassembled WGS sequence"/>
</dbReference>
<feature type="transmembrane region" description="Helical" evidence="7">
    <location>
        <begin position="466"/>
        <end position="483"/>
    </location>
</feature>
<name>A0A0M9CEQ6_9FLAO</name>
<dbReference type="Proteomes" id="UP000183071">
    <property type="component" value="Unassembled WGS sequence"/>
</dbReference>
<gene>
    <name evidence="10" type="ORF">I602_543</name>
    <name evidence="11" type="ORF">SAMN05444353_1240</name>
</gene>
<dbReference type="RefSeq" id="WP_074613532.1">
    <property type="nucleotide sequence ID" value="NZ_FNUE01000001.1"/>
</dbReference>
<evidence type="ECO:0000256" key="5">
    <source>
        <dbReference type="ARBA" id="ARBA00023136"/>
    </source>
</evidence>
<dbReference type="Pfam" id="PF12805">
    <property type="entry name" value="FUSC-like"/>
    <property type="match status" value="1"/>
</dbReference>
<keyword evidence="13" id="KW-1185">Reference proteome</keyword>
<evidence type="ECO:0000313" key="10">
    <source>
        <dbReference type="EMBL" id="KOY50983.1"/>
    </source>
</evidence>
<feature type="transmembrane region" description="Helical" evidence="7">
    <location>
        <begin position="40"/>
        <end position="57"/>
    </location>
</feature>
<keyword evidence="3 7" id="KW-0812">Transmembrane</keyword>
<dbReference type="PANTHER" id="PTHR30509:SF8">
    <property type="entry name" value="INNER MEMBRANE PROTEIN YCCS"/>
    <property type="match status" value="1"/>
</dbReference>
<protein>
    <submittedName>
        <fullName evidence="10">Putative membrane protein</fullName>
    </submittedName>
    <submittedName>
        <fullName evidence="11">Uncharacterized membrane protein YccC</fullName>
    </submittedName>
</protein>
<evidence type="ECO:0000256" key="7">
    <source>
        <dbReference type="SAM" id="Phobius"/>
    </source>
</evidence>
<evidence type="ECO:0000259" key="8">
    <source>
        <dbReference type="Pfam" id="PF12805"/>
    </source>
</evidence>
<keyword evidence="5 7" id="KW-0472">Membrane</keyword>
<feature type="transmembrane region" description="Helical" evidence="7">
    <location>
        <begin position="444"/>
        <end position="460"/>
    </location>
</feature>
<evidence type="ECO:0000313" key="12">
    <source>
        <dbReference type="Proteomes" id="UP000037716"/>
    </source>
</evidence>
<evidence type="ECO:0000256" key="6">
    <source>
        <dbReference type="ARBA" id="ARBA00043993"/>
    </source>
</evidence>
<feature type="transmembrane region" description="Helical" evidence="7">
    <location>
        <begin position="397"/>
        <end position="414"/>
    </location>
</feature>
<evidence type="ECO:0000256" key="3">
    <source>
        <dbReference type="ARBA" id="ARBA00022692"/>
    </source>
</evidence>
<dbReference type="OrthoDB" id="8670769at2"/>
<comment type="similarity">
    <text evidence="6">Belongs to the YccS/YhfK family.</text>
</comment>
<dbReference type="InterPro" id="IPR032692">
    <property type="entry name" value="YccS_N"/>
</dbReference>
<evidence type="ECO:0000259" key="9">
    <source>
        <dbReference type="Pfam" id="PF13515"/>
    </source>
</evidence>
<evidence type="ECO:0000256" key="4">
    <source>
        <dbReference type="ARBA" id="ARBA00022989"/>
    </source>
</evidence>
<dbReference type="GO" id="GO:0005886">
    <property type="term" value="C:plasma membrane"/>
    <property type="evidence" value="ECO:0007669"/>
    <property type="project" value="UniProtKB-SubCell"/>
</dbReference>
<feature type="transmembrane region" description="Helical" evidence="7">
    <location>
        <begin position="12"/>
        <end position="34"/>
    </location>
</feature>
<dbReference type="PANTHER" id="PTHR30509">
    <property type="entry name" value="P-HYDROXYBENZOIC ACID EFFLUX PUMP SUBUNIT-RELATED"/>
    <property type="match status" value="1"/>
</dbReference>
<dbReference type="AlphaFoldDB" id="A0A0M9CEQ6"/>
<evidence type="ECO:0000256" key="1">
    <source>
        <dbReference type="ARBA" id="ARBA00004651"/>
    </source>
</evidence>
<feature type="transmembrane region" description="Helical" evidence="7">
    <location>
        <begin position="64"/>
        <end position="81"/>
    </location>
</feature>
<feature type="transmembrane region" description="Helical" evidence="7">
    <location>
        <begin position="112"/>
        <end position="129"/>
    </location>
</feature>
<dbReference type="Pfam" id="PF13515">
    <property type="entry name" value="FUSC_2"/>
    <property type="match status" value="1"/>
</dbReference>
<reference evidence="11 13" key="2">
    <citation type="submission" date="2016-10" db="EMBL/GenBank/DDBJ databases">
        <authorList>
            <person name="Varghese N."/>
            <person name="Submissions S."/>
        </authorList>
    </citation>
    <scope>NUCLEOTIDE SEQUENCE [LARGE SCALE GENOMIC DNA]</scope>
    <source>
        <strain evidence="11 13">DSW-5</strain>
    </source>
</reference>
<dbReference type="EMBL" id="LGBR01000001">
    <property type="protein sequence ID" value="KOY50983.1"/>
    <property type="molecule type" value="Genomic_DNA"/>
</dbReference>
<comment type="caution">
    <text evidence="10">The sequence shown here is derived from an EMBL/GenBank/DDBJ whole genome shotgun (WGS) entry which is preliminary data.</text>
</comment>
<feature type="transmembrane region" description="Helical" evidence="7">
    <location>
        <begin position="515"/>
        <end position="535"/>
    </location>
</feature>
<feature type="domain" description="Integral membrane protein YccS N-terminal" evidence="8">
    <location>
        <begin position="68"/>
        <end position="328"/>
    </location>
</feature>
<reference evidence="10 12" key="1">
    <citation type="submission" date="2015-07" db="EMBL/GenBank/DDBJ databases">
        <title>Genome of Polaribacter dokdonenesis DSW-5, isolated from seawater off Dokdo in Korea.</title>
        <authorList>
            <person name="Yoon K."/>
            <person name="Song J.Y."/>
            <person name="Kim J.F."/>
        </authorList>
    </citation>
    <scope>NUCLEOTIDE SEQUENCE [LARGE SCALE GENOMIC DNA]</scope>
    <source>
        <strain evidence="10 12">DSW-5</strain>
    </source>
</reference>
<feature type="transmembrane region" description="Helical" evidence="7">
    <location>
        <begin position="490"/>
        <end position="509"/>
    </location>
</feature>
<organism evidence="10 12">
    <name type="scientific">Polaribacter dokdonensis DSW-5</name>
    <dbReference type="NCBI Taxonomy" id="1300348"/>
    <lineage>
        <taxon>Bacteria</taxon>
        <taxon>Pseudomonadati</taxon>
        <taxon>Bacteroidota</taxon>
        <taxon>Flavobacteriia</taxon>
        <taxon>Flavobacteriales</taxon>
        <taxon>Flavobacteriaceae</taxon>
    </lineage>
</organism>
<dbReference type="InterPro" id="IPR049453">
    <property type="entry name" value="Memb_transporter_dom"/>
</dbReference>
<keyword evidence="2" id="KW-1003">Cell membrane</keyword>
<keyword evidence="4 7" id="KW-1133">Transmembrane helix</keyword>
<evidence type="ECO:0000256" key="2">
    <source>
        <dbReference type="ARBA" id="ARBA00022475"/>
    </source>
</evidence>
<feature type="domain" description="Integral membrane bound transporter" evidence="9">
    <location>
        <begin position="408"/>
        <end position="529"/>
    </location>
</feature>
<evidence type="ECO:0000313" key="11">
    <source>
        <dbReference type="EMBL" id="SEE21380.1"/>
    </source>
</evidence>
<sequence length="734" mass="83823">MIKAFLRYIKSLQFLKALLIAIAMAIPVFSSIYFFDSIDIGFGIALGSILCVPADTNGSLNHKFYGILFSILLSTTITLLVGTFSGFLPVLLPLLIALVFVVSYISVFGFRASLISLAGLLSIVLAFAYDSSEISILQHSLCIAVGGIWYLFLTISTSILFPQVQTDYLFVNLLEKTAKFIKLRGDLLIAKQDRTSLLEKNFALQTEINELHETLREVILEKRSNAGFSNRIRRQQLVFSKIMEIYELAISNAIDYKKFDHLFENHPEKIDEFKVLIYEISDYLTHLSKVILKEEKLTFNTNFEILLKKIENQVALYELQVGLPESREEVILLLNYKTYQEKQIQNLVDIGRILTKYYKNDKIRGIKDAEQFITPQDYDFKKLKVNFNIKSPIFRHSLRLTITTIIGFLMGNLLELQQSYWILLTIIVIMRPSYSLTKDRVKSRVIGTILGALIGVAIVLLTQNTFIYASIALLSLVIGFSLIKQNYRNGAAFITLYVIFMYALISPNVLEVIQFRVFDTLIGATLAFIGNYILWPVWEAKNIKDFLIDAVKGFEAYLIEINKYYHQKGETATSYNLSRKEAFLKVGNLNAAYQRLLQEPKSKQENSAIIYDVITISNTFLSSLSALSMFIKNNERGLAPEQFEIYVKHIITNLQQVISNNTAKHLNTDELKIAEKNYTNYYRDLSATRDLEIQEGIPISDELKIALHETQLVFGQVKWLYNLSNSLVQKIGKV</sequence>
<feature type="transmembrane region" description="Helical" evidence="7">
    <location>
        <begin position="135"/>
        <end position="153"/>
    </location>
</feature>
<comment type="subcellular location">
    <subcellularLocation>
        <location evidence="1">Cell membrane</location>
        <topology evidence="1">Multi-pass membrane protein</topology>
    </subcellularLocation>
</comment>
<dbReference type="STRING" id="1300348.I602_543"/>
<dbReference type="PATRIC" id="fig|1300348.6.peg.541"/>
<dbReference type="EMBL" id="FNUE01000001">
    <property type="protein sequence ID" value="SEE21380.1"/>
    <property type="molecule type" value="Genomic_DNA"/>
</dbReference>
<proteinExistence type="inferred from homology"/>
<accession>A0A0M9CEQ6</accession>